<dbReference type="EMBL" id="UINC01000599">
    <property type="protein sequence ID" value="SUZ58124.1"/>
    <property type="molecule type" value="Genomic_DNA"/>
</dbReference>
<reference evidence="3" key="1">
    <citation type="submission" date="2018-05" db="EMBL/GenBank/DDBJ databases">
        <authorList>
            <person name="Lanie J.A."/>
            <person name="Ng W.-L."/>
            <person name="Kazmierczak K.M."/>
            <person name="Andrzejewski T.M."/>
            <person name="Davidsen T.M."/>
            <person name="Wayne K.J."/>
            <person name="Tettelin H."/>
            <person name="Glass J.I."/>
            <person name="Rusch D."/>
            <person name="Podicherti R."/>
            <person name="Tsui H.-C.T."/>
            <person name="Winkler M.E."/>
        </authorList>
    </citation>
    <scope>NUCLEOTIDE SEQUENCE</scope>
</reference>
<dbReference type="PANTHER" id="PTHR14969">
    <property type="entry name" value="SPHINGOSINE-1-PHOSPHATE PHOSPHOHYDROLASE"/>
    <property type="match status" value="1"/>
</dbReference>
<keyword evidence="1" id="KW-0812">Transmembrane</keyword>
<dbReference type="InterPro" id="IPR000326">
    <property type="entry name" value="PAP2/HPO"/>
</dbReference>
<evidence type="ECO:0000259" key="2">
    <source>
        <dbReference type="SMART" id="SM00014"/>
    </source>
</evidence>
<dbReference type="SUPFAM" id="SSF48317">
    <property type="entry name" value="Acid phosphatase/Vanadium-dependent haloperoxidase"/>
    <property type="match status" value="1"/>
</dbReference>
<gene>
    <name evidence="3" type="ORF">METZ01_LOCUS10978</name>
</gene>
<evidence type="ECO:0000256" key="1">
    <source>
        <dbReference type="SAM" id="Phobius"/>
    </source>
</evidence>
<dbReference type="Gene3D" id="1.20.144.10">
    <property type="entry name" value="Phosphatidic acid phosphatase type 2/haloperoxidase"/>
    <property type="match status" value="1"/>
</dbReference>
<feature type="domain" description="Phosphatidic acid phosphatase type 2/haloperoxidase" evidence="2">
    <location>
        <begin position="137"/>
        <end position="264"/>
    </location>
</feature>
<dbReference type="CDD" id="cd01610">
    <property type="entry name" value="PAP2_like"/>
    <property type="match status" value="1"/>
</dbReference>
<dbReference type="PANTHER" id="PTHR14969:SF13">
    <property type="entry name" value="AT30094P"/>
    <property type="match status" value="1"/>
</dbReference>
<proteinExistence type="predicted"/>
<accession>A0A381NVC3</accession>
<dbReference type="Pfam" id="PF01569">
    <property type="entry name" value="PAP2"/>
    <property type="match status" value="1"/>
</dbReference>
<protein>
    <recommendedName>
        <fullName evidence="2">Phosphatidic acid phosphatase type 2/haloperoxidase domain-containing protein</fullName>
    </recommendedName>
</protein>
<evidence type="ECO:0000313" key="3">
    <source>
        <dbReference type="EMBL" id="SUZ58124.1"/>
    </source>
</evidence>
<dbReference type="AlphaFoldDB" id="A0A381NVC3"/>
<dbReference type="InterPro" id="IPR036938">
    <property type="entry name" value="PAP2/HPO_sf"/>
</dbReference>
<sequence>MSMRSMRWIYSLVVATALVSPWAASGQESEFPYAIRSWAIRDVPTGIAYGSAVTGLYLLGGNRANRARAFSSADLASSGEVVFFDRYATQQWSDRWDSLSDQLLWGMGVGTVASLSVVLSRQESSSGSVARKNTATLALMAAELLLLNKGFTDLVKGSVRRRRPYVHNQELSSEEKLRVAREEDDVFLSFFSGHSAVAFSAAAFVSTVVADATNAPDWAKGIVWGSTMSVAALTAYARVAAGRHFPSDVIVGAVVGAAIGHLVPRSHRLGVDMQVQILNRGYDGIGLEVRIPMN</sequence>
<name>A0A381NVC3_9ZZZZ</name>
<feature type="transmembrane region" description="Helical" evidence="1">
    <location>
        <begin position="222"/>
        <end position="241"/>
    </location>
</feature>
<feature type="transmembrane region" description="Helical" evidence="1">
    <location>
        <begin position="186"/>
        <end position="210"/>
    </location>
</feature>
<organism evidence="3">
    <name type="scientific">marine metagenome</name>
    <dbReference type="NCBI Taxonomy" id="408172"/>
    <lineage>
        <taxon>unclassified sequences</taxon>
        <taxon>metagenomes</taxon>
        <taxon>ecological metagenomes</taxon>
    </lineage>
</organism>
<keyword evidence="1" id="KW-0472">Membrane</keyword>
<dbReference type="SMART" id="SM00014">
    <property type="entry name" value="acidPPc"/>
    <property type="match status" value="1"/>
</dbReference>
<keyword evidence="1" id="KW-1133">Transmembrane helix</keyword>